<dbReference type="InterPro" id="IPR043502">
    <property type="entry name" value="DNA/RNA_pol_sf"/>
</dbReference>
<feature type="domain" description="Reverse transcriptase Ty1/copia-type" evidence="1">
    <location>
        <begin position="82"/>
        <end position="159"/>
    </location>
</feature>
<dbReference type="EMBL" id="QJKJ01003302">
    <property type="protein sequence ID" value="RDX99115.1"/>
    <property type="molecule type" value="Genomic_DNA"/>
</dbReference>
<feature type="domain" description="Reverse transcriptase Ty1/copia-type" evidence="1">
    <location>
        <begin position="3"/>
        <end position="77"/>
    </location>
</feature>
<proteinExistence type="predicted"/>
<gene>
    <name evidence="2" type="ORF">CR513_17875</name>
</gene>
<dbReference type="Proteomes" id="UP000257109">
    <property type="component" value="Unassembled WGS sequence"/>
</dbReference>
<organism evidence="2 3">
    <name type="scientific">Mucuna pruriens</name>
    <name type="common">Velvet bean</name>
    <name type="synonym">Dolichos pruriens</name>
    <dbReference type="NCBI Taxonomy" id="157652"/>
    <lineage>
        <taxon>Eukaryota</taxon>
        <taxon>Viridiplantae</taxon>
        <taxon>Streptophyta</taxon>
        <taxon>Embryophyta</taxon>
        <taxon>Tracheophyta</taxon>
        <taxon>Spermatophyta</taxon>
        <taxon>Magnoliopsida</taxon>
        <taxon>eudicotyledons</taxon>
        <taxon>Gunneridae</taxon>
        <taxon>Pentapetalae</taxon>
        <taxon>rosids</taxon>
        <taxon>fabids</taxon>
        <taxon>Fabales</taxon>
        <taxon>Fabaceae</taxon>
        <taxon>Papilionoideae</taxon>
        <taxon>50 kb inversion clade</taxon>
        <taxon>NPAAA clade</taxon>
        <taxon>indigoferoid/millettioid clade</taxon>
        <taxon>Phaseoleae</taxon>
        <taxon>Mucuna</taxon>
    </lineage>
</organism>
<keyword evidence="3" id="KW-1185">Reference proteome</keyword>
<dbReference type="AlphaFoldDB" id="A0A371H8J7"/>
<reference evidence="2" key="1">
    <citation type="submission" date="2018-05" db="EMBL/GenBank/DDBJ databases">
        <title>Draft genome of Mucuna pruriens seed.</title>
        <authorList>
            <person name="Nnadi N.E."/>
            <person name="Vos R."/>
            <person name="Hasami M.H."/>
            <person name="Devisetty U.K."/>
            <person name="Aguiy J.C."/>
        </authorList>
    </citation>
    <scope>NUCLEOTIDE SEQUENCE [LARGE SCALE GENOMIC DNA]</scope>
    <source>
        <strain evidence="2">JCA_2017</strain>
    </source>
</reference>
<dbReference type="STRING" id="157652.A0A371H8J7"/>
<feature type="non-terminal residue" evidence="2">
    <location>
        <position position="1"/>
    </location>
</feature>
<evidence type="ECO:0000259" key="1">
    <source>
        <dbReference type="Pfam" id="PF07727"/>
    </source>
</evidence>
<dbReference type="Pfam" id="PF07727">
    <property type="entry name" value="RVT_2"/>
    <property type="match status" value="2"/>
</dbReference>
<comment type="caution">
    <text evidence="2">The sequence shown here is derived from an EMBL/GenBank/DDBJ whole genome shotgun (WGS) entry which is preliminary data.</text>
</comment>
<dbReference type="SUPFAM" id="SSF56672">
    <property type="entry name" value="DNA/RNA polymerases"/>
    <property type="match status" value="1"/>
</dbReference>
<sequence length="167" mass="19599">MYDIDYEETFSPIVKLNTVRILLSLAANLDWPLHQYDVKNAFLHGDLEEEIYMDIPLDYLVPSQDKLVCKLERALYVIAPIIYIDDMIIIGNDTKKIVKIHMQLSTKFEMKNLGGLKYFLGTEVVRSYEDIFISKRKYVLDLLFEVRMLDYKPVGIPITQAKDIWKM</sequence>
<evidence type="ECO:0000313" key="3">
    <source>
        <dbReference type="Proteomes" id="UP000257109"/>
    </source>
</evidence>
<dbReference type="OrthoDB" id="1434525at2759"/>
<evidence type="ECO:0000313" key="2">
    <source>
        <dbReference type="EMBL" id="RDX99115.1"/>
    </source>
</evidence>
<dbReference type="InterPro" id="IPR013103">
    <property type="entry name" value="RVT_2"/>
</dbReference>
<protein>
    <recommendedName>
        <fullName evidence="1">Reverse transcriptase Ty1/copia-type domain-containing protein</fullName>
    </recommendedName>
</protein>
<accession>A0A371H8J7</accession>
<name>A0A371H8J7_MUCPR</name>